<gene>
    <name evidence="1" type="primary">OSJNBb0062P14.127</name>
</gene>
<accession>Q7EY54</accession>
<organism evidence="1 2">
    <name type="scientific">Oryza sativa subsp. japonica</name>
    <name type="common">Rice</name>
    <dbReference type="NCBI Taxonomy" id="39947"/>
    <lineage>
        <taxon>Eukaryota</taxon>
        <taxon>Viridiplantae</taxon>
        <taxon>Streptophyta</taxon>
        <taxon>Embryophyta</taxon>
        <taxon>Tracheophyta</taxon>
        <taxon>Spermatophyta</taxon>
        <taxon>Magnoliopsida</taxon>
        <taxon>Liliopsida</taxon>
        <taxon>Poales</taxon>
        <taxon>Poaceae</taxon>
        <taxon>BOP clade</taxon>
        <taxon>Oryzoideae</taxon>
        <taxon>Oryzeae</taxon>
        <taxon>Oryzinae</taxon>
        <taxon>Oryza</taxon>
        <taxon>Oryza sativa</taxon>
    </lineage>
</organism>
<reference evidence="2" key="1">
    <citation type="journal article" date="2005" name="Nature">
        <title>The map-based sequence of the rice genome.</title>
        <authorList>
            <consortium name="International rice genome sequencing project (IRGSP)"/>
            <person name="Matsumoto T."/>
            <person name="Wu J."/>
            <person name="Kanamori H."/>
            <person name="Katayose Y."/>
            <person name="Fujisawa M."/>
            <person name="Namiki N."/>
            <person name="Mizuno H."/>
            <person name="Yamamoto K."/>
            <person name="Antonio B.A."/>
            <person name="Baba T."/>
            <person name="Sakata K."/>
            <person name="Nagamura Y."/>
            <person name="Aoki H."/>
            <person name="Arikawa K."/>
            <person name="Arita K."/>
            <person name="Bito T."/>
            <person name="Chiden Y."/>
            <person name="Fujitsuka N."/>
            <person name="Fukunaka R."/>
            <person name="Hamada M."/>
            <person name="Harada C."/>
            <person name="Hayashi A."/>
            <person name="Hijishita S."/>
            <person name="Honda M."/>
            <person name="Hosokawa S."/>
            <person name="Ichikawa Y."/>
            <person name="Idonuma A."/>
            <person name="Iijima M."/>
            <person name="Ikeda M."/>
            <person name="Ikeno M."/>
            <person name="Ito K."/>
            <person name="Ito S."/>
            <person name="Ito T."/>
            <person name="Ito Y."/>
            <person name="Ito Y."/>
            <person name="Iwabuchi A."/>
            <person name="Kamiya K."/>
            <person name="Karasawa W."/>
            <person name="Kurita K."/>
            <person name="Katagiri S."/>
            <person name="Kikuta A."/>
            <person name="Kobayashi H."/>
            <person name="Kobayashi N."/>
            <person name="Machita K."/>
            <person name="Maehara T."/>
            <person name="Masukawa M."/>
            <person name="Mizubayashi T."/>
            <person name="Mukai Y."/>
            <person name="Nagasaki H."/>
            <person name="Nagata Y."/>
            <person name="Naito S."/>
            <person name="Nakashima M."/>
            <person name="Nakama Y."/>
            <person name="Nakamichi Y."/>
            <person name="Nakamura M."/>
            <person name="Meguro A."/>
            <person name="Negishi M."/>
            <person name="Ohta I."/>
            <person name="Ohta T."/>
            <person name="Okamoto M."/>
            <person name="Ono N."/>
            <person name="Saji S."/>
            <person name="Sakaguchi M."/>
            <person name="Sakai K."/>
            <person name="Shibata M."/>
            <person name="Shimokawa T."/>
            <person name="Song J."/>
            <person name="Takazaki Y."/>
            <person name="Terasawa K."/>
            <person name="Tsugane M."/>
            <person name="Tsuji K."/>
            <person name="Ueda S."/>
            <person name="Waki K."/>
            <person name="Yamagata H."/>
            <person name="Yamamoto M."/>
            <person name="Yamamoto S."/>
            <person name="Yamane H."/>
            <person name="Yoshiki S."/>
            <person name="Yoshihara R."/>
            <person name="Yukawa K."/>
            <person name="Zhong H."/>
            <person name="Yano M."/>
            <person name="Yuan Q."/>
            <person name="Ouyang S."/>
            <person name="Liu J."/>
            <person name="Jones K.M."/>
            <person name="Gansberger K."/>
            <person name="Moffat K."/>
            <person name="Hill J."/>
            <person name="Bera J."/>
            <person name="Fadrosh D."/>
            <person name="Jin S."/>
            <person name="Johri S."/>
            <person name="Kim M."/>
            <person name="Overton L."/>
            <person name="Reardon M."/>
            <person name="Tsitrin T."/>
            <person name="Vuong H."/>
            <person name="Weaver B."/>
            <person name="Ciecko A."/>
            <person name="Tallon L."/>
            <person name="Jackson J."/>
            <person name="Pai G."/>
            <person name="Aken S.V."/>
            <person name="Utterback T."/>
            <person name="Reidmuller S."/>
            <person name="Feldblyum T."/>
            <person name="Hsiao J."/>
            <person name="Zismann V."/>
            <person name="Iobst S."/>
            <person name="de Vazeille A.R."/>
            <person name="Buell C.R."/>
            <person name="Ying K."/>
            <person name="Li Y."/>
            <person name="Lu T."/>
            <person name="Huang Y."/>
            <person name="Zhao Q."/>
            <person name="Feng Q."/>
            <person name="Zhang L."/>
            <person name="Zhu J."/>
            <person name="Weng Q."/>
            <person name="Mu J."/>
            <person name="Lu Y."/>
            <person name="Fan D."/>
            <person name="Liu Y."/>
            <person name="Guan J."/>
            <person name="Zhang Y."/>
            <person name="Yu S."/>
            <person name="Liu X."/>
            <person name="Zhang Y."/>
            <person name="Hong G."/>
            <person name="Han B."/>
            <person name="Choisne N."/>
            <person name="Demange N."/>
            <person name="Orjeda G."/>
            <person name="Samain S."/>
            <person name="Cattolico L."/>
            <person name="Pelletier E."/>
            <person name="Couloux A."/>
            <person name="Segurens B."/>
            <person name="Wincker P."/>
            <person name="D'Hont A."/>
            <person name="Scarpelli C."/>
            <person name="Weissenbach J."/>
            <person name="Salanoubat M."/>
            <person name="Quetier F."/>
            <person name="Yu Y."/>
            <person name="Kim H.R."/>
            <person name="Rambo T."/>
            <person name="Currie J."/>
            <person name="Collura K."/>
            <person name="Luo M."/>
            <person name="Yang T."/>
            <person name="Ammiraju J.S.S."/>
            <person name="Engler F."/>
            <person name="Soderlund C."/>
            <person name="Wing R.A."/>
            <person name="Palmer L.E."/>
            <person name="de la Bastide M."/>
            <person name="Spiegel L."/>
            <person name="Nascimento L."/>
            <person name="Zutavern T."/>
            <person name="O'Shaughnessy A."/>
            <person name="Dike S."/>
            <person name="Dedhia N."/>
            <person name="Preston R."/>
            <person name="Balija V."/>
            <person name="McCombie W.R."/>
            <person name="Chow T."/>
            <person name="Chen H."/>
            <person name="Chung M."/>
            <person name="Chen C."/>
            <person name="Shaw J."/>
            <person name="Wu H."/>
            <person name="Hsiao K."/>
            <person name="Chao Y."/>
            <person name="Chu M."/>
            <person name="Cheng C."/>
            <person name="Hour A."/>
            <person name="Lee P."/>
            <person name="Lin S."/>
            <person name="Lin Y."/>
            <person name="Liou J."/>
            <person name="Liu S."/>
            <person name="Hsing Y."/>
            <person name="Raghuvanshi S."/>
            <person name="Mohanty A."/>
            <person name="Bharti A.K."/>
            <person name="Gaur A."/>
            <person name="Gupta V."/>
            <person name="Kumar D."/>
            <person name="Ravi V."/>
            <person name="Vij S."/>
            <person name="Kapur A."/>
            <person name="Khurana P."/>
            <person name="Khurana P."/>
            <person name="Khurana J.P."/>
            <person name="Tyagi A.K."/>
            <person name="Gaikwad K."/>
            <person name="Singh A."/>
            <person name="Dalal V."/>
            <person name="Srivastava S."/>
            <person name="Dixit A."/>
            <person name="Pal A.K."/>
            <person name="Ghazi I.A."/>
            <person name="Yadav M."/>
            <person name="Pandit A."/>
            <person name="Bhargava A."/>
            <person name="Sureshbabu K."/>
            <person name="Batra K."/>
            <person name="Sharma T.R."/>
            <person name="Mohapatra T."/>
            <person name="Singh N.K."/>
            <person name="Messing J."/>
            <person name="Nelson A.B."/>
            <person name="Fuks G."/>
            <person name="Kavchok S."/>
            <person name="Keizer G."/>
            <person name="Linton E."/>
            <person name="Llaca V."/>
            <person name="Song R."/>
            <person name="Tanyolac B."/>
            <person name="Young S."/>
            <person name="Ho-Il K."/>
            <person name="Hahn J.H."/>
            <person name="Sangsakoo G."/>
            <person name="Vanavichit A."/>
            <person name="de Mattos Luiz.A.T."/>
            <person name="Zimmer P.D."/>
            <person name="Malone G."/>
            <person name="Dellagostin O."/>
            <person name="de Oliveira A.C."/>
            <person name="Bevan M."/>
            <person name="Bancroft I."/>
            <person name="Minx P."/>
            <person name="Cordum H."/>
            <person name="Wilson R."/>
            <person name="Cheng Z."/>
            <person name="Jin W."/>
            <person name="Jiang J."/>
            <person name="Leong S.A."/>
            <person name="Iwama H."/>
            <person name="Gojobori T."/>
            <person name="Itoh T."/>
            <person name="Niimura Y."/>
            <person name="Fujii Y."/>
            <person name="Habara T."/>
            <person name="Sakai H."/>
            <person name="Sato Y."/>
            <person name="Wilson G."/>
            <person name="Kumar K."/>
            <person name="McCouch S."/>
            <person name="Juretic N."/>
            <person name="Hoen D."/>
            <person name="Wright S."/>
            <person name="Bruskiewich R."/>
            <person name="Bureau T."/>
            <person name="Miyao A."/>
            <person name="Hirochika H."/>
            <person name="Nishikawa T."/>
            <person name="Kadowaki K."/>
            <person name="Sugiura M."/>
            <person name="Burr B."/>
            <person name="Sasaki T."/>
        </authorList>
    </citation>
    <scope>NUCLEOTIDE SEQUENCE [LARGE SCALE GENOMIC DNA]</scope>
    <source>
        <strain evidence="2">cv. Nipponbare</strain>
    </source>
</reference>
<reference evidence="2" key="2">
    <citation type="journal article" date="2008" name="Nucleic Acids Res.">
        <title>The rice annotation project database (RAP-DB): 2008 update.</title>
        <authorList>
            <consortium name="The rice annotation project (RAP)"/>
        </authorList>
    </citation>
    <scope>GENOME REANNOTATION</scope>
    <source>
        <strain evidence="2">cv. Nipponbare</strain>
    </source>
</reference>
<dbReference type="Proteomes" id="UP000000763">
    <property type="component" value="Chromosome 7"/>
</dbReference>
<sequence length="169" mass="17575">MQFRNRLQCKRRQKAFTVQSATIVFPNTHRGSVAGPSAIGTTPPPLTLTSSVAGNGGFLLFFFSPPFSRRSPSCQGGSVAVAVGLASQATLSIWSTSGCRGVSGGGTRSPAAAAGENAVATHPTPATASRRCCRAGTRVSQHWALLGFTRAKLWAALHLVGFNPGRAHN</sequence>
<proteinExistence type="predicted"/>
<protein>
    <submittedName>
        <fullName evidence="1">Uncharacterized protein</fullName>
    </submittedName>
</protein>
<evidence type="ECO:0000313" key="1">
    <source>
        <dbReference type="EMBL" id="BAC84418.1"/>
    </source>
</evidence>
<name>Q7EY54_ORYSJ</name>
<dbReference type="AlphaFoldDB" id="Q7EY54"/>
<dbReference type="EMBL" id="AP005737">
    <property type="protein sequence ID" value="BAC84418.1"/>
    <property type="molecule type" value="Genomic_DNA"/>
</dbReference>
<evidence type="ECO:0000313" key="2">
    <source>
        <dbReference type="Proteomes" id="UP000000763"/>
    </source>
</evidence>